<dbReference type="Proteomes" id="UP000573327">
    <property type="component" value="Unassembled WGS sequence"/>
</dbReference>
<keyword evidence="3" id="KW-1185">Reference proteome</keyword>
<comment type="caution">
    <text evidence="2">The sequence shown here is derived from an EMBL/GenBank/DDBJ whole genome shotgun (WGS) entry which is preliminary data.</text>
</comment>
<dbReference type="Pfam" id="PF01494">
    <property type="entry name" value="FAD_binding_3"/>
    <property type="match status" value="1"/>
</dbReference>
<gene>
    <name evidence="2" type="ORF">F4556_001650</name>
</gene>
<dbReference type="PANTHER" id="PTHR43422:SF3">
    <property type="entry name" value="THIAMINE THIAZOLE SYNTHASE"/>
    <property type="match status" value="1"/>
</dbReference>
<dbReference type="PRINTS" id="PR00420">
    <property type="entry name" value="RNGMNOXGNASE"/>
</dbReference>
<protein>
    <submittedName>
        <fullName evidence="2">2-polyprenyl-6-methoxyphenol hydroxylase-like FAD-dependent oxidoreductase</fullName>
    </submittedName>
</protein>
<evidence type="ECO:0000259" key="1">
    <source>
        <dbReference type="Pfam" id="PF01494"/>
    </source>
</evidence>
<dbReference type="SUPFAM" id="SSF51905">
    <property type="entry name" value="FAD/NAD(P)-binding domain"/>
    <property type="match status" value="1"/>
</dbReference>
<dbReference type="InterPro" id="IPR002938">
    <property type="entry name" value="FAD-bd"/>
</dbReference>
<proteinExistence type="predicted"/>
<dbReference type="InterPro" id="IPR036188">
    <property type="entry name" value="FAD/NAD-bd_sf"/>
</dbReference>
<evidence type="ECO:0000313" key="3">
    <source>
        <dbReference type="Proteomes" id="UP000573327"/>
    </source>
</evidence>
<dbReference type="RefSeq" id="WP_184912944.1">
    <property type="nucleotide sequence ID" value="NZ_JACHJR010000001.1"/>
</dbReference>
<sequence>MTSAIVIGGGLSGVLAATALSHHVDEVTVIESDKYPEQPAPRRGMPQGRQNHMLTAGGAHALDQLLPGTTDLLFAAGAHKLAMGRNILTLSSEGWFRRVDDDAFFIACSRNLLDHIVRQQALTNPVITVLQETKATGLVGTASRVTGIRYEQGTEPERTLTADFVVDATGSRSKTPGWLAELGVPELHEEFLDAGLAYAGRLYEAPAEAAADFPGVLIQTVPNTGKPGAGAAFMPQEDGRWIVSLIGTAGGQPPTGEDGFMEFARNVGHPIVAELMARATPIGEIKGSRGLANRRRYFERLPLPDGFLALGDAVTVLSPNYASGMSMAAFGALALRNQLKSHGLEPGLGKKVQLDIAAKVAGPWKSATSTDRWFPGVRTNIKLGKGTVEQKLAVRWSRTAAEHPGLLKATYQVATLQTPQNKVMTLPLMGALLRGPQQAPLTPAEALAQFPQLGKLLSSAPADLSKVEH</sequence>
<evidence type="ECO:0000313" key="2">
    <source>
        <dbReference type="EMBL" id="MBB4946115.1"/>
    </source>
</evidence>
<dbReference type="EMBL" id="JACHJR010000001">
    <property type="protein sequence ID" value="MBB4946115.1"/>
    <property type="molecule type" value="Genomic_DNA"/>
</dbReference>
<organism evidence="2 3">
    <name type="scientific">Kitasatospora gansuensis</name>
    <dbReference type="NCBI Taxonomy" id="258050"/>
    <lineage>
        <taxon>Bacteria</taxon>
        <taxon>Bacillati</taxon>
        <taxon>Actinomycetota</taxon>
        <taxon>Actinomycetes</taxon>
        <taxon>Kitasatosporales</taxon>
        <taxon>Streptomycetaceae</taxon>
        <taxon>Kitasatospora</taxon>
    </lineage>
</organism>
<dbReference type="GO" id="GO:0071949">
    <property type="term" value="F:FAD binding"/>
    <property type="evidence" value="ECO:0007669"/>
    <property type="project" value="InterPro"/>
</dbReference>
<name>A0A7W7S907_9ACTN</name>
<dbReference type="Gene3D" id="3.50.50.60">
    <property type="entry name" value="FAD/NAD(P)-binding domain"/>
    <property type="match status" value="1"/>
</dbReference>
<feature type="domain" description="FAD-binding" evidence="1">
    <location>
        <begin position="2"/>
        <end position="339"/>
    </location>
</feature>
<dbReference type="AlphaFoldDB" id="A0A7W7S907"/>
<dbReference type="PANTHER" id="PTHR43422">
    <property type="entry name" value="THIAMINE THIAZOLE SYNTHASE"/>
    <property type="match status" value="1"/>
</dbReference>
<reference evidence="2 3" key="1">
    <citation type="submission" date="2020-08" db="EMBL/GenBank/DDBJ databases">
        <title>Sequencing the genomes of 1000 actinobacteria strains.</title>
        <authorList>
            <person name="Klenk H.-P."/>
        </authorList>
    </citation>
    <scope>NUCLEOTIDE SEQUENCE [LARGE SCALE GENOMIC DNA]</scope>
    <source>
        <strain evidence="2 3">DSM 44786</strain>
    </source>
</reference>
<accession>A0A7W7S907</accession>